<feature type="transmembrane region" description="Helical" evidence="10">
    <location>
        <begin position="227"/>
        <end position="253"/>
    </location>
</feature>
<feature type="transmembrane region" description="Helical" evidence="10">
    <location>
        <begin position="487"/>
        <end position="505"/>
    </location>
</feature>
<evidence type="ECO:0000256" key="3">
    <source>
        <dbReference type="ARBA" id="ARBA00022692"/>
    </source>
</evidence>
<keyword evidence="10 11" id="KW-0813">Transport</keyword>
<evidence type="ECO:0000313" key="13">
    <source>
        <dbReference type="Proteomes" id="UP001254608"/>
    </source>
</evidence>
<feature type="transmembrane region" description="Helical" evidence="10">
    <location>
        <begin position="413"/>
        <end position="435"/>
    </location>
</feature>
<feature type="transmembrane region" description="Helical" evidence="10">
    <location>
        <begin position="136"/>
        <end position="156"/>
    </location>
</feature>
<dbReference type="Proteomes" id="UP001254608">
    <property type="component" value="Unassembled WGS sequence"/>
</dbReference>
<dbReference type="RefSeq" id="WP_311366314.1">
    <property type="nucleotide sequence ID" value="NZ_JAVRIC010000029.1"/>
</dbReference>
<evidence type="ECO:0000256" key="2">
    <source>
        <dbReference type="ARBA" id="ARBA00022475"/>
    </source>
</evidence>
<comment type="subcellular location">
    <subcellularLocation>
        <location evidence="10">Cell inner membrane</location>
        <topology evidence="10">Multi-pass membrane protein</topology>
    </subcellularLocation>
    <subcellularLocation>
        <location evidence="1">Cell membrane</location>
        <topology evidence="1">Multi-pass membrane protein</topology>
    </subcellularLocation>
</comment>
<feature type="transmembrane region" description="Helical" evidence="10">
    <location>
        <begin position="28"/>
        <end position="47"/>
    </location>
</feature>
<evidence type="ECO:0000256" key="5">
    <source>
        <dbReference type="ARBA" id="ARBA00022984"/>
    </source>
</evidence>
<accession>A0ABU2WM16</accession>
<evidence type="ECO:0000313" key="12">
    <source>
        <dbReference type="EMBL" id="MDT0498902.1"/>
    </source>
</evidence>
<comment type="caution">
    <text evidence="12">The sequence shown here is derived from an EMBL/GenBank/DDBJ whole genome shotgun (WGS) entry which is preliminary data.</text>
</comment>
<keyword evidence="4 10" id="KW-0133">Cell shape</keyword>
<feature type="transmembrane region" description="Helical" evidence="10">
    <location>
        <begin position="93"/>
        <end position="116"/>
    </location>
</feature>
<keyword evidence="5 10" id="KW-0573">Peptidoglycan synthesis</keyword>
<evidence type="ECO:0000256" key="8">
    <source>
        <dbReference type="ARBA" id="ARBA00060041"/>
    </source>
</evidence>
<feature type="transmembrane region" description="Helical" evidence="10">
    <location>
        <begin position="187"/>
        <end position="206"/>
    </location>
</feature>
<dbReference type="NCBIfam" id="TIGR01695">
    <property type="entry name" value="murJ_mviN"/>
    <property type="match status" value="1"/>
</dbReference>
<keyword evidence="13" id="KW-1185">Reference proteome</keyword>
<evidence type="ECO:0000256" key="4">
    <source>
        <dbReference type="ARBA" id="ARBA00022960"/>
    </source>
</evidence>
<comment type="function">
    <text evidence="8 10 11">Involved in peptidoglycan biosynthesis. Transports lipid-linked peptidoglycan precursors from the inner to the outer leaflet of the cytoplasmic membrane.</text>
</comment>
<evidence type="ECO:0000256" key="1">
    <source>
        <dbReference type="ARBA" id="ARBA00004651"/>
    </source>
</evidence>
<name>A0ABU2WM16_9GAMM</name>
<reference evidence="12 13" key="1">
    <citation type="submission" date="2023-09" db="EMBL/GenBank/DDBJ databases">
        <authorList>
            <person name="Rey-Velasco X."/>
        </authorList>
    </citation>
    <scope>NUCLEOTIDE SEQUENCE [LARGE SCALE GENOMIC DNA]</scope>
    <source>
        <strain evidence="12 13">W345</strain>
    </source>
</reference>
<feature type="transmembrane region" description="Helical" evidence="10">
    <location>
        <begin position="312"/>
        <end position="333"/>
    </location>
</feature>
<dbReference type="InterPro" id="IPR004268">
    <property type="entry name" value="MurJ"/>
</dbReference>
<dbReference type="EMBL" id="JAVRIC010000029">
    <property type="protein sequence ID" value="MDT0498902.1"/>
    <property type="molecule type" value="Genomic_DNA"/>
</dbReference>
<keyword evidence="6 10" id="KW-1133">Transmembrane helix</keyword>
<gene>
    <name evidence="10 12" type="primary">murJ</name>
    <name evidence="12" type="ORF">RM530_16275</name>
</gene>
<feature type="transmembrane region" description="Helical" evidence="10">
    <location>
        <begin position="387"/>
        <end position="407"/>
    </location>
</feature>
<comment type="similarity">
    <text evidence="9 10 11">Belongs to the MurJ/MviN family.</text>
</comment>
<evidence type="ECO:0000256" key="6">
    <source>
        <dbReference type="ARBA" id="ARBA00022989"/>
    </source>
</evidence>
<dbReference type="InterPro" id="IPR051050">
    <property type="entry name" value="Lipid_II_flippase_MurJ/MviN"/>
</dbReference>
<dbReference type="CDD" id="cd13123">
    <property type="entry name" value="MATE_MurJ_like"/>
    <property type="match status" value="1"/>
</dbReference>
<dbReference type="PANTHER" id="PTHR47019">
    <property type="entry name" value="LIPID II FLIPPASE MURJ"/>
    <property type="match status" value="1"/>
</dbReference>
<keyword evidence="10 11" id="KW-0961">Cell wall biogenesis/degradation</keyword>
<protein>
    <recommendedName>
        <fullName evidence="10">Probable lipid II flippase MurJ</fullName>
    </recommendedName>
</protein>
<keyword evidence="7 10" id="KW-0472">Membrane</keyword>
<proteinExistence type="inferred from homology"/>
<evidence type="ECO:0000256" key="11">
    <source>
        <dbReference type="PIRNR" id="PIRNR002869"/>
    </source>
</evidence>
<comment type="pathway">
    <text evidence="10">Cell wall biogenesis; peptidoglycan biosynthesis.</text>
</comment>
<keyword evidence="2 10" id="KW-1003">Cell membrane</keyword>
<feature type="transmembrane region" description="Helical" evidence="10">
    <location>
        <begin position="447"/>
        <end position="467"/>
    </location>
</feature>
<keyword evidence="3 10" id="KW-0812">Transmembrane</keyword>
<sequence length="516" mass="56100">MSSNLFRSSGIVSLMTLVSRLLGFVRDVLQASLFGAGAAMDVFFVAFRIPNLFRRLFAEGAFQQAFVPVLTETRNTRSPAEVRALIDVVSGTLGGFLLLFTAVAVIAAPLLMGAFAPGFADDPEKFEQGVRLLRWTFPYLMFMSLAALVSGILNAYGKFAIPALTPVWLNIVMIAAALLYAPSVEALAIAVFFAGIVQLLFQLPAVAKLGLLPRPRWGWHDPQVRRIITLMIPIVFGASVQQVSLLLDSIIASFLPGQGSVSWLWFADRLMEFPLGTFSIAIATVILPSLAGHHARNSAEEFSDTLDWALRAVVLLGLPATVGLFVLAGPIVSTLFQHSEFTVTDVGQTAWALMAYALGFLGFSFVKILIPGFYARQQTREPIRFGVIALVCGMLLSVGFTLSLLAMDFVAPHAGIALATAISAWINACLLARALYRQRVWRPRREWRVFLLRIGIANLVMAVVLAWTAGSLEGWTSAPAMVRAGRLAATIVAAAVAYFALLYAMGMRPARYLRRA</sequence>
<evidence type="ECO:0000256" key="7">
    <source>
        <dbReference type="ARBA" id="ARBA00023136"/>
    </source>
</evidence>
<evidence type="ECO:0000256" key="9">
    <source>
        <dbReference type="ARBA" id="ARBA00061532"/>
    </source>
</evidence>
<dbReference type="PRINTS" id="PR01806">
    <property type="entry name" value="VIRFACTRMVIN"/>
</dbReference>
<dbReference type="PANTHER" id="PTHR47019:SF1">
    <property type="entry name" value="LIPID II FLIPPASE MURJ"/>
    <property type="match status" value="1"/>
</dbReference>
<dbReference type="HAMAP" id="MF_02078">
    <property type="entry name" value="MurJ_MviN"/>
    <property type="match status" value="1"/>
</dbReference>
<keyword evidence="10" id="KW-0997">Cell inner membrane</keyword>
<feature type="transmembrane region" description="Helical" evidence="10">
    <location>
        <begin position="273"/>
        <end position="291"/>
    </location>
</feature>
<feature type="transmembrane region" description="Helical" evidence="10">
    <location>
        <begin position="163"/>
        <end position="181"/>
    </location>
</feature>
<dbReference type="Pfam" id="PF03023">
    <property type="entry name" value="MurJ"/>
    <property type="match status" value="1"/>
</dbReference>
<organism evidence="12 13">
    <name type="scientific">Banduia mediterranea</name>
    <dbReference type="NCBI Taxonomy" id="3075609"/>
    <lineage>
        <taxon>Bacteria</taxon>
        <taxon>Pseudomonadati</taxon>
        <taxon>Pseudomonadota</taxon>
        <taxon>Gammaproteobacteria</taxon>
        <taxon>Nevskiales</taxon>
        <taxon>Algiphilaceae</taxon>
        <taxon>Banduia</taxon>
    </lineage>
</organism>
<evidence type="ECO:0000256" key="10">
    <source>
        <dbReference type="HAMAP-Rule" id="MF_02078"/>
    </source>
</evidence>
<dbReference type="PIRSF" id="PIRSF002869">
    <property type="entry name" value="MviN"/>
    <property type="match status" value="1"/>
</dbReference>
<feature type="transmembrane region" description="Helical" evidence="10">
    <location>
        <begin position="353"/>
        <end position="375"/>
    </location>
</feature>